<keyword evidence="5" id="KW-1185">Reference proteome</keyword>
<proteinExistence type="predicted"/>
<keyword evidence="2" id="KW-1133">Transmembrane helix</keyword>
<evidence type="ECO:0000313" key="4">
    <source>
        <dbReference type="EMBL" id="THJ58485.1"/>
    </source>
</evidence>
<feature type="region of interest" description="Disordered" evidence="1">
    <location>
        <begin position="1"/>
        <end position="23"/>
    </location>
</feature>
<evidence type="ECO:0000256" key="2">
    <source>
        <dbReference type="SAM" id="Phobius"/>
    </source>
</evidence>
<evidence type="ECO:0000259" key="3">
    <source>
        <dbReference type="Pfam" id="PF20059"/>
    </source>
</evidence>
<dbReference type="Pfam" id="PF20059">
    <property type="entry name" value="DUF6458"/>
    <property type="match status" value="1"/>
</dbReference>
<evidence type="ECO:0000313" key="5">
    <source>
        <dbReference type="Proteomes" id="UP000305282"/>
    </source>
</evidence>
<dbReference type="Proteomes" id="UP000305282">
    <property type="component" value="Unassembled WGS sequence"/>
</dbReference>
<dbReference type="InterPro" id="IPR045597">
    <property type="entry name" value="DUF6458"/>
</dbReference>
<protein>
    <recommendedName>
        <fullName evidence="3">DUF6458 domain-containing protein</fullName>
    </recommendedName>
</protein>
<dbReference type="EMBL" id="SSXH01000567">
    <property type="protein sequence ID" value="THJ58485.1"/>
    <property type="molecule type" value="Genomic_DNA"/>
</dbReference>
<dbReference type="AlphaFoldDB" id="A0A4S5DJR5"/>
<feature type="domain" description="DUF6458" evidence="3">
    <location>
        <begin position="29"/>
        <end position="81"/>
    </location>
</feature>
<evidence type="ECO:0000256" key="1">
    <source>
        <dbReference type="SAM" id="MobiDB-lite"/>
    </source>
</evidence>
<accession>A0A4S5DJR5</accession>
<feature type="transmembrane region" description="Helical" evidence="2">
    <location>
        <begin position="28"/>
        <end position="48"/>
    </location>
</feature>
<comment type="caution">
    <text evidence="4">The sequence shown here is derived from an EMBL/GenBank/DDBJ whole genome shotgun (WGS) entry which is preliminary data.</text>
</comment>
<organism evidence="4 5">
    <name type="scientific">Candidatus Frankia alpina</name>
    <dbReference type="NCBI Taxonomy" id="2699483"/>
    <lineage>
        <taxon>Bacteria</taxon>
        <taxon>Bacillati</taxon>
        <taxon>Actinomycetota</taxon>
        <taxon>Actinomycetes</taxon>
        <taxon>Frankiales</taxon>
        <taxon>Frankiaceae</taxon>
        <taxon>Frankia</taxon>
    </lineage>
</organism>
<keyword evidence="2" id="KW-0812">Transmembrane</keyword>
<feature type="transmembrane region" description="Helical" evidence="2">
    <location>
        <begin position="60"/>
        <end position="81"/>
    </location>
</feature>
<dbReference type="OrthoDB" id="3218529at2"/>
<name>A0A4S5DJR5_9ACTN</name>
<gene>
    <name evidence="4" type="ORF">E7Y31_18090</name>
</gene>
<sequence length="151" mass="16169">MPSRRSLAAADHPGPPPSRRRDERGERLMTLGLSVFLVVVGATLRYALTWRVAGVDLPVLGLILMVAGIATSVICVLRAVVPLPARAAARERRLDSPGWPAAAFPAGDAEAPELPEPHPDLAQHPYFALEQRVFGGRVEAEPAEPRDEAGT</sequence>
<reference evidence="4 5" key="1">
    <citation type="submission" date="2019-04" db="EMBL/GenBank/DDBJ databases">
        <title>Draft genome sequences for three unisolated Alnus-infective Frankia Sp+ strains, AgTrS, AiOr and AvVan, the first sequenced Frankia strains able to sporulate in-planta.</title>
        <authorList>
            <person name="Bethencourt L."/>
            <person name="Vautrin F."/>
            <person name="Taib N."/>
            <person name="Dubost A."/>
            <person name="Castro-Garcia L."/>
            <person name="Imbaud O."/>
            <person name="Abrouk D."/>
            <person name="Fournier P."/>
            <person name="Briolay J."/>
            <person name="Nguyen A."/>
            <person name="Normand P."/>
            <person name="Fernandez M.P."/>
            <person name="Brochier-Armanet C."/>
            <person name="Herrera-Belaroussi A."/>
        </authorList>
    </citation>
    <scope>NUCLEOTIDE SEQUENCE [LARGE SCALE GENOMIC DNA]</scope>
    <source>
        <strain evidence="4 5">AvVan</strain>
    </source>
</reference>
<keyword evidence="2" id="KW-0472">Membrane</keyword>